<accession>A0ABU3NIH0</accession>
<organism evidence="1 2">
    <name type="scientific">Thermanaerothrix solaris</name>
    <dbReference type="NCBI Taxonomy" id="3058434"/>
    <lineage>
        <taxon>Bacteria</taxon>
        <taxon>Bacillati</taxon>
        <taxon>Chloroflexota</taxon>
        <taxon>Anaerolineae</taxon>
        <taxon>Anaerolineales</taxon>
        <taxon>Anaerolineaceae</taxon>
        <taxon>Thermanaerothrix</taxon>
    </lineage>
</organism>
<gene>
    <name evidence="1" type="ORF">QYE77_00120</name>
</gene>
<dbReference type="Proteomes" id="UP001254165">
    <property type="component" value="Unassembled WGS sequence"/>
</dbReference>
<dbReference type="EMBL" id="JAUHMF010000001">
    <property type="protein sequence ID" value="MDT8896655.1"/>
    <property type="molecule type" value="Genomic_DNA"/>
</dbReference>
<reference evidence="1 2" key="1">
    <citation type="submission" date="2023-07" db="EMBL/GenBank/DDBJ databases">
        <title>Novel species of Thermanaerothrix with wide hydrolytic capabilities.</title>
        <authorList>
            <person name="Zayulina K.S."/>
            <person name="Podosokorskaya O.A."/>
            <person name="Elcheninov A.G."/>
        </authorList>
    </citation>
    <scope>NUCLEOTIDE SEQUENCE [LARGE SCALE GENOMIC DNA]</scope>
    <source>
        <strain evidence="1 2">4228-RoL</strain>
    </source>
</reference>
<protein>
    <submittedName>
        <fullName evidence="1">DUF3780 domain-containing protein</fullName>
    </submittedName>
</protein>
<dbReference type="RefSeq" id="WP_315623082.1">
    <property type="nucleotide sequence ID" value="NZ_JAUHMF010000001.1"/>
</dbReference>
<evidence type="ECO:0000313" key="2">
    <source>
        <dbReference type="Proteomes" id="UP001254165"/>
    </source>
</evidence>
<comment type="caution">
    <text evidence="1">The sequence shown here is derived from an EMBL/GenBank/DDBJ whole genome shotgun (WGS) entry which is preliminary data.</text>
</comment>
<sequence>MSSVTSGTTLLILKRSFGFDPQESQHHFRVFIPRGEGEITISEHLTWNEREGSSPTTLGNVPDGQIRVILSRAKWVAIADSLRAEFNRRLRQQGKPLGMWRLGENWVRLDFGKEMTLLAWAIEDADPSLIRNAIINWLGLYPEERWWLYTQTAAATGNAIQGRAVGWRKAVRFALTENPIAGDSLPEFYSRAEASGQRYLFDHRAPLEDLTQSDEEEDI</sequence>
<evidence type="ECO:0000313" key="1">
    <source>
        <dbReference type="EMBL" id="MDT8896655.1"/>
    </source>
</evidence>
<dbReference type="InterPro" id="IPR024220">
    <property type="entry name" value="DUF3780"/>
</dbReference>
<dbReference type="Pfam" id="PF12635">
    <property type="entry name" value="DUF3780"/>
    <property type="match status" value="1"/>
</dbReference>
<name>A0ABU3NIH0_9CHLR</name>
<keyword evidence="2" id="KW-1185">Reference proteome</keyword>
<proteinExistence type="predicted"/>